<dbReference type="PANTHER" id="PTHR12412">
    <property type="entry name" value="CAP BINDING PROTEIN"/>
    <property type="match status" value="1"/>
</dbReference>
<dbReference type="FunFam" id="1.25.40.180:FF:000045">
    <property type="entry name" value="snRNA cap binding complex subunit (Gcr3), putative"/>
    <property type="match status" value="1"/>
</dbReference>
<feature type="region of interest" description="Disordered" evidence="1">
    <location>
        <begin position="53"/>
        <end position="145"/>
    </location>
</feature>
<feature type="compositionally biased region" description="Low complexity" evidence="1">
    <location>
        <begin position="125"/>
        <end position="141"/>
    </location>
</feature>
<feature type="region of interest" description="Disordered" evidence="1">
    <location>
        <begin position="177"/>
        <end position="232"/>
    </location>
</feature>
<feature type="compositionally biased region" description="Basic residues" evidence="1">
    <location>
        <begin position="111"/>
        <end position="124"/>
    </location>
</feature>
<dbReference type="Pfam" id="PF09088">
    <property type="entry name" value="MIF4G_like"/>
    <property type="match status" value="1"/>
</dbReference>
<feature type="compositionally biased region" description="Basic and acidic residues" evidence="1">
    <location>
        <begin position="208"/>
        <end position="232"/>
    </location>
</feature>
<feature type="compositionally biased region" description="Low complexity" evidence="1">
    <location>
        <begin position="73"/>
        <end position="88"/>
    </location>
</feature>
<reference evidence="4 5" key="1">
    <citation type="submission" date="2021-02" db="EMBL/GenBank/DDBJ databases">
        <title>Genome assembly of Pseudopithomyces chartarum.</title>
        <authorList>
            <person name="Jauregui R."/>
            <person name="Singh J."/>
            <person name="Voisey C."/>
        </authorList>
    </citation>
    <scope>NUCLEOTIDE SEQUENCE [LARGE SCALE GENOMIC DNA]</scope>
    <source>
        <strain evidence="4 5">AGR01</strain>
    </source>
</reference>
<evidence type="ECO:0000256" key="1">
    <source>
        <dbReference type="SAM" id="MobiDB-lite"/>
    </source>
</evidence>
<dbReference type="FunFam" id="1.25.40.180:FF:000035">
    <property type="entry name" value="snRNA cap binding complex subunit (Gcr3)"/>
    <property type="match status" value="1"/>
</dbReference>
<dbReference type="GO" id="GO:0000184">
    <property type="term" value="P:nuclear-transcribed mRNA catabolic process, nonsense-mediated decay"/>
    <property type="evidence" value="ECO:0007669"/>
    <property type="project" value="TreeGrafter"/>
</dbReference>
<dbReference type="GO" id="GO:0005634">
    <property type="term" value="C:nucleus"/>
    <property type="evidence" value="ECO:0007669"/>
    <property type="project" value="TreeGrafter"/>
</dbReference>
<dbReference type="InterPro" id="IPR015174">
    <property type="entry name" value="MIF4G-like_typ-2"/>
</dbReference>
<dbReference type="InterPro" id="IPR027159">
    <property type="entry name" value="CBP80"/>
</dbReference>
<evidence type="ECO:0000259" key="3">
    <source>
        <dbReference type="Pfam" id="PF09090"/>
    </source>
</evidence>
<dbReference type="EMBL" id="WVTA01000014">
    <property type="protein sequence ID" value="KAK3202479.1"/>
    <property type="molecule type" value="Genomic_DNA"/>
</dbReference>
<keyword evidence="5" id="KW-1185">Reference proteome</keyword>
<dbReference type="SUPFAM" id="SSF48371">
    <property type="entry name" value="ARM repeat"/>
    <property type="match status" value="3"/>
</dbReference>
<organism evidence="4 5">
    <name type="scientific">Pseudopithomyces chartarum</name>
    <dbReference type="NCBI Taxonomy" id="1892770"/>
    <lineage>
        <taxon>Eukaryota</taxon>
        <taxon>Fungi</taxon>
        <taxon>Dikarya</taxon>
        <taxon>Ascomycota</taxon>
        <taxon>Pezizomycotina</taxon>
        <taxon>Dothideomycetes</taxon>
        <taxon>Pleosporomycetidae</taxon>
        <taxon>Pleosporales</taxon>
        <taxon>Massarineae</taxon>
        <taxon>Didymosphaeriaceae</taxon>
        <taxon>Pseudopithomyces</taxon>
    </lineage>
</organism>
<name>A0AAN6LQ82_9PLEO</name>
<proteinExistence type="predicted"/>
<protein>
    <recommendedName>
        <fullName evidence="6">Cap binding protein</fullName>
    </recommendedName>
</protein>
<dbReference type="Pfam" id="PF09090">
    <property type="entry name" value="MIF4G_like_2"/>
    <property type="match status" value="1"/>
</dbReference>
<dbReference type="InterPro" id="IPR015172">
    <property type="entry name" value="MIF4G-like_typ-1"/>
</dbReference>
<evidence type="ECO:0000313" key="4">
    <source>
        <dbReference type="EMBL" id="KAK3202479.1"/>
    </source>
</evidence>
<feature type="domain" description="MIF4G-like type 2" evidence="3">
    <location>
        <begin position="727"/>
        <end position="980"/>
    </location>
</feature>
<dbReference type="Proteomes" id="UP001280581">
    <property type="component" value="Unassembled WGS sequence"/>
</dbReference>
<comment type="caution">
    <text evidence="4">The sequence shown here is derived from an EMBL/GenBank/DDBJ whole genome shotgun (WGS) entry which is preliminary data.</text>
</comment>
<sequence length="1019" mass="115102">MDDDVNMSDGALSDGEIHEGQVANSMPINLLDGDISFSFPAIELSTVAIRPSTPQPNGLTPEINVPSVPAPAPASARACQAARSRSSSIGQPRPASRRDADFQSTSAPRSPPRRRRGPQSRRPRNPSLYPDYYRPCYPPDDQTFNRDRREDELFDEVPEEERRVALLVAQMTDMDVGRDDRYRGSGQRGGNKRRRDDEDDFHYTPAGRDNRRGPQRRRYDEDRGPRRRYEEPAHAKLRRMTLHIADSTKLPQEEAIEIAEYLRDHFDEEEARSEFYDTCLQLIIEQPFKIPFVAAVIFYGNQVKTEIAAEAIKRAGEELQAAFNAGQWTEFKLFLRFFACLQSLFEGDGIFAFLQQIFDTVVDLQSENENDVVGIELVKIILLTVPYALVSGGSQFHEKAQEVLNTTEIVATHTLPMESLIHAYDDESENKVIGYHSIIGLLQQQLTKESEAGWPLACIPRFDAEAIQKKQSEDTLPTAPPTHTFPTFTIPSPVNPGSKPLFPEAYVSLFANHENGTVPKVDDIAASLIRDAIVDTIDQLDFNRDAAAKFLIELDCYWSLGTFAKRGTPFDKFREVVGDQIVYKTEDMLIDAIFSQLFKLPTAEHKLVYYHALITSCCKLAPQAIAPSLGRAIRAVYTNLHVMDLELSYRFLDWFTHHLSNFEFRWRWTEWIGDLELSNLQPKKAFIIAALDKEIRLSFAKRIRSTLPQEMNELIPARLDEDNSPDFKYDNPETPYSAQAKTLIQQLKKKAPAEEVQETIDQIHELATEQGVTDVLIPSTDAFVTAICRLGAKSLAHVLSCIERGKERLLEVAQTSEPARRQIVASVLQYWKDQPGVAVRIIDILLNYTILAPMTVIQWVLGDNLGAGEGLTESWVYEIVSITIAKVSSRNRQIVNSRVVNGLPQDMIDMVEATLTRDREAARDLFKYIEDVLRGIAEGSADRFIERQMDGSMDKDDAELIKAWGKRWHTVFVRKSAVEESVVGEQAVEARIRLLAEEPVEGQGEGMEVEGEAKLVDVE</sequence>
<dbReference type="GO" id="GO:0005846">
    <property type="term" value="C:nuclear cap binding complex"/>
    <property type="evidence" value="ECO:0007669"/>
    <property type="project" value="InterPro"/>
</dbReference>
<dbReference type="PANTHER" id="PTHR12412:SF2">
    <property type="entry name" value="NUCLEAR CAP-BINDING PROTEIN SUBUNIT 1"/>
    <property type="match status" value="1"/>
</dbReference>
<dbReference type="GO" id="GO:0000339">
    <property type="term" value="F:RNA cap binding"/>
    <property type="evidence" value="ECO:0007669"/>
    <property type="project" value="InterPro"/>
</dbReference>
<dbReference type="InterPro" id="IPR016024">
    <property type="entry name" value="ARM-type_fold"/>
</dbReference>
<evidence type="ECO:0008006" key="6">
    <source>
        <dbReference type="Google" id="ProtNLM"/>
    </source>
</evidence>
<accession>A0AAN6LQ82</accession>
<dbReference type="GO" id="GO:0003729">
    <property type="term" value="F:mRNA binding"/>
    <property type="evidence" value="ECO:0007669"/>
    <property type="project" value="TreeGrafter"/>
</dbReference>
<evidence type="ECO:0000313" key="5">
    <source>
        <dbReference type="Proteomes" id="UP001280581"/>
    </source>
</evidence>
<evidence type="ECO:0000259" key="2">
    <source>
        <dbReference type="Pfam" id="PF09088"/>
    </source>
</evidence>
<dbReference type="GO" id="GO:0006406">
    <property type="term" value="P:mRNA export from nucleus"/>
    <property type="evidence" value="ECO:0007669"/>
    <property type="project" value="InterPro"/>
</dbReference>
<dbReference type="Gene3D" id="1.25.40.180">
    <property type="match status" value="3"/>
</dbReference>
<gene>
    <name evidence="4" type="ORF">GRF29_161g1318080</name>
</gene>
<dbReference type="AlphaFoldDB" id="A0AAN6LQ82"/>
<feature type="domain" description="MIF4G-like type 1" evidence="2">
    <location>
        <begin position="519"/>
        <end position="709"/>
    </location>
</feature>